<dbReference type="EMBL" id="JABVXQ010000005">
    <property type="protein sequence ID" value="KAF6109610.1"/>
    <property type="molecule type" value="Genomic_DNA"/>
</dbReference>
<proteinExistence type="predicted"/>
<evidence type="ECO:0000313" key="2">
    <source>
        <dbReference type="Proteomes" id="UP000664940"/>
    </source>
</evidence>
<dbReference type="Proteomes" id="UP000664940">
    <property type="component" value="Unassembled WGS sequence"/>
</dbReference>
<organism evidence="1 2">
    <name type="scientific">Phyllostomus discolor</name>
    <name type="common">pale spear-nosed bat</name>
    <dbReference type="NCBI Taxonomy" id="89673"/>
    <lineage>
        <taxon>Eukaryota</taxon>
        <taxon>Metazoa</taxon>
        <taxon>Chordata</taxon>
        <taxon>Craniata</taxon>
        <taxon>Vertebrata</taxon>
        <taxon>Euteleostomi</taxon>
        <taxon>Mammalia</taxon>
        <taxon>Eutheria</taxon>
        <taxon>Laurasiatheria</taxon>
        <taxon>Chiroptera</taxon>
        <taxon>Yangochiroptera</taxon>
        <taxon>Phyllostomidae</taxon>
        <taxon>Phyllostominae</taxon>
        <taxon>Phyllostomus</taxon>
    </lineage>
</organism>
<reference evidence="1 2" key="1">
    <citation type="journal article" date="2020" name="Nature">
        <title>Six reference-quality genomes reveal evolution of bat adaptations.</title>
        <authorList>
            <person name="Jebb D."/>
            <person name="Huang Z."/>
            <person name="Pippel M."/>
            <person name="Hughes G.M."/>
            <person name="Lavrichenko K."/>
            <person name="Devanna P."/>
            <person name="Winkler S."/>
            <person name="Jermiin L.S."/>
            <person name="Skirmuntt E.C."/>
            <person name="Katzourakis A."/>
            <person name="Burkitt-Gray L."/>
            <person name="Ray D.A."/>
            <person name="Sullivan K.A.M."/>
            <person name="Roscito J.G."/>
            <person name="Kirilenko B.M."/>
            <person name="Davalos L.M."/>
            <person name="Corthals A.P."/>
            <person name="Power M.L."/>
            <person name="Jones G."/>
            <person name="Ransome R.D."/>
            <person name="Dechmann D.K.N."/>
            <person name="Locatelli A.G."/>
            <person name="Puechmaille S.J."/>
            <person name="Fedrigo O."/>
            <person name="Jarvis E.D."/>
            <person name="Hiller M."/>
            <person name="Vernes S.C."/>
            <person name="Myers E.W."/>
            <person name="Teeling E.C."/>
        </authorList>
    </citation>
    <scope>NUCLEOTIDE SEQUENCE [LARGE SCALE GENOMIC DNA]</scope>
    <source>
        <strain evidence="1">Bat1K_MPI-CBG_1</strain>
    </source>
</reference>
<gene>
    <name evidence="1" type="ORF">HJG60_010863</name>
</gene>
<dbReference type="AlphaFoldDB" id="A0A834AHI0"/>
<comment type="caution">
    <text evidence="1">The sequence shown here is derived from an EMBL/GenBank/DDBJ whole genome shotgun (WGS) entry which is preliminary data.</text>
</comment>
<name>A0A834AHI0_9CHIR</name>
<sequence length="151" mass="16784">MARKPEVLRSDPAGVWAELSMAEGDGGERPAVKLVSEAATKASLDAPGYIPAHVGSLEHRGKQTVGLEIPTQEFLLLSPHMRQACISHSFPPSPLAIWAWRTKGNQHRGKWVSDITVWERQLRSGRKEIECTERNDSLAVQVHIPFLQMTL</sequence>
<evidence type="ECO:0000313" key="1">
    <source>
        <dbReference type="EMBL" id="KAF6109610.1"/>
    </source>
</evidence>
<accession>A0A834AHI0</accession>
<protein>
    <submittedName>
        <fullName evidence="1">Uncharacterized protein</fullName>
    </submittedName>
</protein>